<evidence type="ECO:0000256" key="1">
    <source>
        <dbReference type="ARBA" id="ARBA00009059"/>
    </source>
</evidence>
<evidence type="ECO:0000256" key="7">
    <source>
        <dbReference type="ARBA" id="ARBA00047885"/>
    </source>
</evidence>
<comment type="catalytic activity">
    <reaction evidence="7">
        <text>N-terminal L-prolyl-L-prolyl-L-lysyl-[protein] + 2 S-adenosyl-L-methionine = N-terminal N,N-dimethyl-L-prolyl-L-prolyl-L-lysyl-[protein] + 2 S-adenosyl-L-homocysteine + 2 H(+)</text>
        <dbReference type="Rhea" id="RHEA:54736"/>
        <dbReference type="Rhea" id="RHEA-COMP:13787"/>
        <dbReference type="Rhea" id="RHEA-COMP:13974"/>
        <dbReference type="ChEBI" id="CHEBI:15378"/>
        <dbReference type="ChEBI" id="CHEBI:57856"/>
        <dbReference type="ChEBI" id="CHEBI:59789"/>
        <dbReference type="ChEBI" id="CHEBI:138059"/>
        <dbReference type="ChEBI" id="CHEBI:138318"/>
        <dbReference type="EC" id="2.1.1.244"/>
    </reaction>
</comment>
<comment type="function">
    <text evidence="9">Distributive alpha-N-methyltransferase that methylates the N-terminus of target proteins containing the N-terminal motif [Ala/Gly/Pro/Ser]-Pro-Lys when the initiator Met is cleaved. Specifically catalyzes mono-, di- or tri-methylation of the exposed alpha-amino group of the Ala, Gly or Ser residue in the [Ala/Gly/Ser]-Pro-Lys motif and mono- or di-methylation of Pro in the Pro-Pro-Lys motif. Required during mitosis for normal bipolar spindle formation and chromosome segregation via its action on target proteins.</text>
</comment>
<dbReference type="EC" id="2.1.1.244" evidence="5"/>
<evidence type="ECO:0000256" key="4">
    <source>
        <dbReference type="ARBA" id="ARBA00022691"/>
    </source>
</evidence>
<accession>A0AAV7A4G1</accession>
<dbReference type="GO" id="GO:0005737">
    <property type="term" value="C:cytoplasm"/>
    <property type="evidence" value="ECO:0007669"/>
    <property type="project" value="TreeGrafter"/>
</dbReference>
<evidence type="ECO:0000313" key="10">
    <source>
        <dbReference type="EMBL" id="KAG8556309.1"/>
    </source>
</evidence>
<proteinExistence type="inferred from homology"/>
<keyword evidence="4" id="KW-0949">S-adenosyl-L-methionine</keyword>
<sequence length="294" mass="34123">MFVDHRPHLHLCQDTNMEYLGAHLAFKSRWHKTDEELCRHSMSFVLHKAIRNDFFESYLYLLEKYPLVKLFALTSEVIDGEMQFYARARNFYMDLPATEEGMMGDFAELSNTDIESSREFLKKFVGGPGKAGTDFALDCGSGIGRVSKHVLLHFFNNIELVDMTEQFLEEAQNYLEEEADRVETLYCYSLQDFTPHARKYDVIWMQWVSGHLTDKDLLVFLLRCKNALKENGVIILKDNVAREGCRLDPIDSSIIRDIHIFRSIIEKSGMSIIAEERQQGFPDLCVPIWMIAIQ</sequence>
<dbReference type="GO" id="GO:0071885">
    <property type="term" value="F:N-terminal protein N-methyltransferase activity"/>
    <property type="evidence" value="ECO:0007669"/>
    <property type="project" value="UniProtKB-EC"/>
</dbReference>
<dbReference type="PANTHER" id="PTHR12753">
    <property type="entry name" value="AD-003 - RELATED"/>
    <property type="match status" value="1"/>
</dbReference>
<dbReference type="Pfam" id="PF05891">
    <property type="entry name" value="Methyltransf_PK"/>
    <property type="match status" value="1"/>
</dbReference>
<comment type="caution">
    <text evidence="10">The sequence shown here is derived from an EMBL/GenBank/DDBJ whole genome shotgun (WGS) entry which is preliminary data.</text>
</comment>
<protein>
    <recommendedName>
        <fullName evidence="5">protein N-terminal methyltransferase</fullName>
        <ecNumber evidence="5">2.1.1.244</ecNumber>
    </recommendedName>
</protein>
<gene>
    <name evidence="10" type="ORF">GDO81_018017</name>
</gene>
<keyword evidence="3" id="KW-0808">Transferase</keyword>
<dbReference type="Gene3D" id="3.40.50.150">
    <property type="entry name" value="Vaccinia Virus protein VP39"/>
    <property type="match status" value="1"/>
</dbReference>
<name>A0AAV7A4G1_ENGPU</name>
<dbReference type="Proteomes" id="UP000824782">
    <property type="component" value="Unassembled WGS sequence"/>
</dbReference>
<comment type="catalytic activity">
    <reaction evidence="6">
        <text>N-terminal L-seryl-L-prolyl-L-lysyl-[protein] + 3 S-adenosyl-L-methionine = N-terminal N,N,N-trimethyl-L-seryl-L-prolyl-L-lysyl-[protein] + 3 S-adenosyl-L-homocysteine + 3 H(+)</text>
        <dbReference type="Rhea" id="RHEA:54724"/>
        <dbReference type="Rhea" id="RHEA-COMP:13789"/>
        <dbReference type="Rhea" id="RHEA-COMP:13973"/>
        <dbReference type="ChEBI" id="CHEBI:15378"/>
        <dbReference type="ChEBI" id="CHEBI:57856"/>
        <dbReference type="ChEBI" id="CHEBI:59789"/>
        <dbReference type="ChEBI" id="CHEBI:138061"/>
        <dbReference type="ChEBI" id="CHEBI:138317"/>
        <dbReference type="EC" id="2.1.1.244"/>
    </reaction>
</comment>
<dbReference type="SUPFAM" id="SSF53335">
    <property type="entry name" value="S-adenosyl-L-methionine-dependent methyltransferases"/>
    <property type="match status" value="1"/>
</dbReference>
<dbReference type="AlphaFoldDB" id="A0AAV7A4G1"/>
<evidence type="ECO:0000256" key="6">
    <source>
        <dbReference type="ARBA" id="ARBA00047306"/>
    </source>
</evidence>
<comment type="similarity">
    <text evidence="1">Belongs to the methyltransferase superfamily. NTM1 family.</text>
</comment>
<evidence type="ECO:0000256" key="9">
    <source>
        <dbReference type="ARBA" id="ARBA00056886"/>
    </source>
</evidence>
<evidence type="ECO:0000256" key="3">
    <source>
        <dbReference type="ARBA" id="ARBA00022679"/>
    </source>
</evidence>
<dbReference type="EMBL" id="WNYA01000009">
    <property type="protein sequence ID" value="KAG8556309.1"/>
    <property type="molecule type" value="Genomic_DNA"/>
</dbReference>
<dbReference type="PANTHER" id="PTHR12753:SF2">
    <property type="entry name" value="N-TERMINAL XAA-PRO-LYS N-METHYLTRANSFERASE 2"/>
    <property type="match status" value="1"/>
</dbReference>
<dbReference type="InterPro" id="IPR008576">
    <property type="entry name" value="MeTrfase_NTM1"/>
</dbReference>
<dbReference type="GO" id="GO:0032259">
    <property type="term" value="P:methylation"/>
    <property type="evidence" value="ECO:0007669"/>
    <property type="project" value="UniProtKB-KW"/>
</dbReference>
<organism evidence="10 11">
    <name type="scientific">Engystomops pustulosus</name>
    <name type="common">Tungara frog</name>
    <name type="synonym">Physalaemus pustulosus</name>
    <dbReference type="NCBI Taxonomy" id="76066"/>
    <lineage>
        <taxon>Eukaryota</taxon>
        <taxon>Metazoa</taxon>
        <taxon>Chordata</taxon>
        <taxon>Craniata</taxon>
        <taxon>Vertebrata</taxon>
        <taxon>Euteleostomi</taxon>
        <taxon>Amphibia</taxon>
        <taxon>Batrachia</taxon>
        <taxon>Anura</taxon>
        <taxon>Neobatrachia</taxon>
        <taxon>Hyloidea</taxon>
        <taxon>Leptodactylidae</taxon>
        <taxon>Leiuperinae</taxon>
        <taxon>Engystomops</taxon>
    </lineage>
</organism>
<comment type="catalytic activity">
    <reaction evidence="8">
        <text>N-terminal L-alanyl-L-prolyl-L-lysyl-[protein] + 3 S-adenosyl-L-methionine = N-terminal N,N,N-trimethyl-L-alanyl-L-prolyl-L-lysyl-[protein] + 3 S-adenosyl-L-homocysteine + 3 H(+)</text>
        <dbReference type="Rhea" id="RHEA:54712"/>
        <dbReference type="Rhea" id="RHEA-COMP:13785"/>
        <dbReference type="Rhea" id="RHEA-COMP:13971"/>
        <dbReference type="ChEBI" id="CHEBI:15378"/>
        <dbReference type="ChEBI" id="CHEBI:57856"/>
        <dbReference type="ChEBI" id="CHEBI:59789"/>
        <dbReference type="ChEBI" id="CHEBI:138057"/>
        <dbReference type="ChEBI" id="CHEBI:138315"/>
        <dbReference type="EC" id="2.1.1.244"/>
    </reaction>
</comment>
<evidence type="ECO:0000256" key="5">
    <source>
        <dbReference type="ARBA" id="ARBA00039112"/>
    </source>
</evidence>
<evidence type="ECO:0000256" key="8">
    <source>
        <dbReference type="ARBA" id="ARBA00048167"/>
    </source>
</evidence>
<dbReference type="CDD" id="cd02440">
    <property type="entry name" value="AdoMet_MTases"/>
    <property type="match status" value="1"/>
</dbReference>
<dbReference type="InterPro" id="IPR029063">
    <property type="entry name" value="SAM-dependent_MTases_sf"/>
</dbReference>
<reference evidence="10" key="1">
    <citation type="thesis" date="2020" institute="ProQuest LLC" country="789 East Eisenhower Parkway, Ann Arbor, MI, USA">
        <title>Comparative Genomics and Chromosome Evolution.</title>
        <authorList>
            <person name="Mudd A.B."/>
        </authorList>
    </citation>
    <scope>NUCLEOTIDE SEQUENCE</scope>
    <source>
        <strain evidence="10">237g6f4</strain>
        <tissue evidence="10">Blood</tissue>
    </source>
</reference>
<evidence type="ECO:0000256" key="2">
    <source>
        <dbReference type="ARBA" id="ARBA00022603"/>
    </source>
</evidence>
<keyword evidence="11" id="KW-1185">Reference proteome</keyword>
<evidence type="ECO:0000313" key="11">
    <source>
        <dbReference type="Proteomes" id="UP000824782"/>
    </source>
</evidence>
<dbReference type="FunFam" id="3.40.50.150:FF:000025">
    <property type="entry name" value="N-terminal Xaa-Pro-Lys N-methyltransferase 1"/>
    <property type="match status" value="1"/>
</dbReference>
<keyword evidence="2" id="KW-0489">Methyltransferase</keyword>